<organism evidence="1 2">
    <name type="scientific">Leadbetterella byssophila (strain DSM 17132 / JCM 16389 / KACC 11308 / NBRC 106382 / 4M15)</name>
    <dbReference type="NCBI Taxonomy" id="649349"/>
    <lineage>
        <taxon>Bacteria</taxon>
        <taxon>Pseudomonadati</taxon>
        <taxon>Bacteroidota</taxon>
        <taxon>Cytophagia</taxon>
        <taxon>Cytophagales</taxon>
        <taxon>Leadbetterellaceae</taxon>
        <taxon>Leadbetterella</taxon>
    </lineage>
</organism>
<dbReference type="Proteomes" id="UP000007435">
    <property type="component" value="Chromosome"/>
</dbReference>
<accession>E4RQK4</accession>
<proteinExistence type="predicted"/>
<dbReference type="Pfam" id="PF11042">
    <property type="entry name" value="DUF2750"/>
    <property type="match status" value="1"/>
</dbReference>
<dbReference type="AlphaFoldDB" id="E4RQK4"/>
<dbReference type="eggNOG" id="ENOG5032Y1N">
    <property type="taxonomic scope" value="Bacteria"/>
</dbReference>
<dbReference type="KEGG" id="lby:Lbys_0819"/>
<dbReference type="RefSeq" id="WP_013407621.1">
    <property type="nucleotide sequence ID" value="NC_014655.1"/>
</dbReference>
<dbReference type="EMBL" id="CP002305">
    <property type="protein sequence ID" value="ADQ16570.1"/>
    <property type="molecule type" value="Genomic_DNA"/>
</dbReference>
<name>E4RQK4_LEAB4</name>
<keyword evidence="2" id="KW-1185">Reference proteome</keyword>
<dbReference type="HOGENOM" id="CLU_126055_1_1_10"/>
<evidence type="ECO:0000313" key="2">
    <source>
        <dbReference type="Proteomes" id="UP000007435"/>
    </source>
</evidence>
<dbReference type="STRING" id="649349.Lbys_0819"/>
<reference key="1">
    <citation type="submission" date="2010-11" db="EMBL/GenBank/DDBJ databases">
        <title>The complete genome of Leadbetterella byssophila DSM 17132.</title>
        <authorList>
            <consortium name="US DOE Joint Genome Institute (JGI-PGF)"/>
            <person name="Lucas S."/>
            <person name="Copeland A."/>
            <person name="Lapidus A."/>
            <person name="Glavina del Rio T."/>
            <person name="Dalin E."/>
            <person name="Tice H."/>
            <person name="Bruce D."/>
            <person name="Goodwin L."/>
            <person name="Pitluck S."/>
            <person name="Kyrpides N."/>
            <person name="Mavromatis K."/>
            <person name="Ivanova N."/>
            <person name="Teshima H."/>
            <person name="Brettin T."/>
            <person name="Detter J.C."/>
            <person name="Han C."/>
            <person name="Tapia R."/>
            <person name="Land M."/>
            <person name="Hauser L."/>
            <person name="Markowitz V."/>
            <person name="Cheng J.-F."/>
            <person name="Hugenholtz P."/>
            <person name="Woyke T."/>
            <person name="Wu D."/>
            <person name="Tindall B."/>
            <person name="Pomrenke H.G."/>
            <person name="Brambilla E."/>
            <person name="Klenk H.-P."/>
            <person name="Eisen J.A."/>
        </authorList>
    </citation>
    <scope>NUCLEOTIDE SEQUENCE [LARGE SCALE GENOMIC DNA]</scope>
    <source>
        <strain>DSM 17132</strain>
    </source>
</reference>
<evidence type="ECO:0000313" key="1">
    <source>
        <dbReference type="EMBL" id="ADQ16570.1"/>
    </source>
</evidence>
<dbReference type="InterPro" id="IPR021284">
    <property type="entry name" value="DUF2750"/>
</dbReference>
<sequence length="128" mass="15502">MKINIQEIENVSKLNPFDRYNYFIKKLADFEIFYTLKNENDNYVISELENHQLFPIWNFKEFAELCLIDEWKNYKITELSLDDFQDEIIDLISNENYLLNVFPVGLKTGFVVDLEEFIHDLKEELDKY</sequence>
<protein>
    <recommendedName>
        <fullName evidence="3">DUF2750 domain-containing protein</fullName>
    </recommendedName>
</protein>
<reference evidence="1 2" key="2">
    <citation type="journal article" date="2011" name="Stand. Genomic Sci.">
        <title>Complete genome sequence of Leadbetterella byssophila type strain (4M15).</title>
        <authorList>
            <person name="Abt B."/>
            <person name="Teshima H."/>
            <person name="Lucas S."/>
            <person name="Lapidus A."/>
            <person name="Del Rio T.G."/>
            <person name="Nolan M."/>
            <person name="Tice H."/>
            <person name="Cheng J.F."/>
            <person name="Pitluck S."/>
            <person name="Liolios K."/>
            <person name="Pagani I."/>
            <person name="Ivanova N."/>
            <person name="Mavromatis K."/>
            <person name="Pati A."/>
            <person name="Tapia R."/>
            <person name="Han C."/>
            <person name="Goodwin L."/>
            <person name="Chen A."/>
            <person name="Palaniappan K."/>
            <person name="Land M."/>
            <person name="Hauser L."/>
            <person name="Chang Y.J."/>
            <person name="Jeffries C.D."/>
            <person name="Rohde M."/>
            <person name="Goker M."/>
            <person name="Tindall B.J."/>
            <person name="Detter J.C."/>
            <person name="Woyke T."/>
            <person name="Bristow J."/>
            <person name="Eisen J.A."/>
            <person name="Markowitz V."/>
            <person name="Hugenholtz P."/>
            <person name="Klenk H.P."/>
            <person name="Kyrpides N.C."/>
        </authorList>
    </citation>
    <scope>NUCLEOTIDE SEQUENCE [LARGE SCALE GENOMIC DNA]</scope>
    <source>
        <strain evidence="2">DSM 17132 / JCM 16389 / KACC 11308 / NBRC 106382 / 4M15</strain>
    </source>
</reference>
<evidence type="ECO:0008006" key="3">
    <source>
        <dbReference type="Google" id="ProtNLM"/>
    </source>
</evidence>
<gene>
    <name evidence="1" type="ordered locus">Lbys_0819</name>
</gene>